<dbReference type="Proteomes" id="UP001054252">
    <property type="component" value="Unassembled WGS sequence"/>
</dbReference>
<sequence>MPIILALAKTLPPRGSRLKFVRLWIYRFIEVDEDLIKPSGAAHDASGEHSCYQSCLQFLKALLRKSVAALCKILGKQPRLRKINS</sequence>
<gene>
    <name evidence="1" type="ORF">SLEP1_g43191</name>
</gene>
<evidence type="ECO:0000313" key="1">
    <source>
        <dbReference type="EMBL" id="GKV34849.1"/>
    </source>
</evidence>
<reference evidence="1 2" key="1">
    <citation type="journal article" date="2021" name="Commun. Biol.">
        <title>The genome of Shorea leprosula (Dipterocarpaceae) highlights the ecological relevance of drought in aseasonal tropical rainforests.</title>
        <authorList>
            <person name="Ng K.K.S."/>
            <person name="Kobayashi M.J."/>
            <person name="Fawcett J.A."/>
            <person name="Hatakeyama M."/>
            <person name="Paape T."/>
            <person name="Ng C.H."/>
            <person name="Ang C.C."/>
            <person name="Tnah L.H."/>
            <person name="Lee C.T."/>
            <person name="Nishiyama T."/>
            <person name="Sese J."/>
            <person name="O'Brien M.J."/>
            <person name="Copetti D."/>
            <person name="Mohd Noor M.I."/>
            <person name="Ong R.C."/>
            <person name="Putra M."/>
            <person name="Sireger I.Z."/>
            <person name="Indrioko S."/>
            <person name="Kosugi Y."/>
            <person name="Izuno A."/>
            <person name="Isagi Y."/>
            <person name="Lee S.L."/>
            <person name="Shimizu K.K."/>
        </authorList>
    </citation>
    <scope>NUCLEOTIDE SEQUENCE [LARGE SCALE GENOMIC DNA]</scope>
    <source>
        <strain evidence="1">214</strain>
    </source>
</reference>
<keyword evidence="2" id="KW-1185">Reference proteome</keyword>
<name>A0AAV5LC71_9ROSI</name>
<comment type="caution">
    <text evidence="1">The sequence shown here is derived from an EMBL/GenBank/DDBJ whole genome shotgun (WGS) entry which is preliminary data.</text>
</comment>
<accession>A0AAV5LC71</accession>
<protein>
    <submittedName>
        <fullName evidence="1">Uncharacterized protein</fullName>
    </submittedName>
</protein>
<proteinExistence type="predicted"/>
<organism evidence="1 2">
    <name type="scientific">Rubroshorea leprosula</name>
    <dbReference type="NCBI Taxonomy" id="152421"/>
    <lineage>
        <taxon>Eukaryota</taxon>
        <taxon>Viridiplantae</taxon>
        <taxon>Streptophyta</taxon>
        <taxon>Embryophyta</taxon>
        <taxon>Tracheophyta</taxon>
        <taxon>Spermatophyta</taxon>
        <taxon>Magnoliopsida</taxon>
        <taxon>eudicotyledons</taxon>
        <taxon>Gunneridae</taxon>
        <taxon>Pentapetalae</taxon>
        <taxon>rosids</taxon>
        <taxon>malvids</taxon>
        <taxon>Malvales</taxon>
        <taxon>Dipterocarpaceae</taxon>
        <taxon>Rubroshorea</taxon>
    </lineage>
</organism>
<dbReference type="AlphaFoldDB" id="A0AAV5LC71"/>
<dbReference type="EMBL" id="BPVZ01000107">
    <property type="protein sequence ID" value="GKV34849.1"/>
    <property type="molecule type" value="Genomic_DNA"/>
</dbReference>
<evidence type="ECO:0000313" key="2">
    <source>
        <dbReference type="Proteomes" id="UP001054252"/>
    </source>
</evidence>